<evidence type="ECO:0000313" key="3">
    <source>
        <dbReference type="Proteomes" id="UP000031488"/>
    </source>
</evidence>
<comment type="caution">
    <text evidence="2">The sequence shown here is derived from an EMBL/GenBank/DDBJ whole genome shotgun (WGS) entry which is preliminary data.</text>
</comment>
<keyword evidence="1" id="KW-0472">Membrane</keyword>
<dbReference type="OrthoDB" id="3171769at2"/>
<gene>
    <name evidence="2" type="ORF">AE0388_1982</name>
</gene>
<feature type="transmembrane region" description="Helical" evidence="1">
    <location>
        <begin position="257"/>
        <end position="277"/>
    </location>
</feature>
<evidence type="ECO:0000313" key="2">
    <source>
        <dbReference type="EMBL" id="KHS52332.1"/>
    </source>
</evidence>
<dbReference type="AlphaFoldDB" id="A0A0B9A0N4"/>
<accession>A0A0B9A0N4</accession>
<feature type="transmembrane region" description="Helical" evidence="1">
    <location>
        <begin position="297"/>
        <end position="318"/>
    </location>
</feature>
<protein>
    <submittedName>
        <fullName evidence="2">Uncharacterized protein</fullName>
    </submittedName>
</protein>
<feature type="transmembrane region" description="Helical" evidence="1">
    <location>
        <begin position="186"/>
        <end position="205"/>
    </location>
</feature>
<name>A0A0B9A0N4_BRELN</name>
<keyword evidence="1" id="KW-0812">Transmembrane</keyword>
<dbReference type="PATRIC" id="fig|1703.6.peg.1873"/>
<evidence type="ECO:0000256" key="1">
    <source>
        <dbReference type="SAM" id="Phobius"/>
    </source>
</evidence>
<dbReference type="Proteomes" id="UP000031488">
    <property type="component" value="Unassembled WGS sequence"/>
</dbReference>
<reference evidence="2 3" key="1">
    <citation type="submission" date="2014-11" db="EMBL/GenBank/DDBJ databases">
        <title>Draft Genome Sequence of Brevibacterium linens AE038-8.</title>
        <authorList>
            <person name="Maizel D."/>
            <person name="Utturkar S.M."/>
            <person name="Brown S.D."/>
            <person name="Ferrero M."/>
            <person name="Rosen B.P."/>
        </authorList>
    </citation>
    <scope>NUCLEOTIDE SEQUENCE [LARGE SCALE GENOMIC DNA]</scope>
    <source>
        <strain evidence="2 3">AE038-8</strain>
    </source>
</reference>
<organism evidence="2 3">
    <name type="scientific">Brevibacterium linens</name>
    <dbReference type="NCBI Taxonomy" id="1703"/>
    <lineage>
        <taxon>Bacteria</taxon>
        <taxon>Bacillati</taxon>
        <taxon>Actinomycetota</taxon>
        <taxon>Actinomycetes</taxon>
        <taxon>Micrococcales</taxon>
        <taxon>Brevibacteriaceae</taxon>
        <taxon>Brevibacterium</taxon>
    </lineage>
</organism>
<keyword evidence="3" id="KW-1185">Reference proteome</keyword>
<dbReference type="EMBL" id="JTJZ01000019">
    <property type="protein sequence ID" value="KHS52332.1"/>
    <property type="molecule type" value="Genomic_DNA"/>
</dbReference>
<sequence length="323" mass="35058">MSALTEIYVDNVTRHLPEDSRPDIAAEITATIDDMVEARLGEDAAASPDRTAAIEREVLEELGDPVALSREYSNSPQHLIGPNSYSLYIWALRWALPIVGLLAVLTNVVTTIAVSPEVQIGELIDKTAGNTVIALLTAFAAITIIIGLGDRGTDGGAAEAMQKRQPGTWTVDDLDRRDSYGKQIRAEAGLGLVFIVALAAVPLIPTTLLYVDHLNDGETFINPDLGVGWLVGYWAFVALMAVVEIIKFTTASAKPTVALIGGIIDVAMAVFLTIALLTQPVLHPELTNTANADIQQIITVIAIWIIVIWDQVSTWRIYRRNRR</sequence>
<feature type="transmembrane region" description="Helical" evidence="1">
    <location>
        <begin position="94"/>
        <end position="115"/>
    </location>
</feature>
<dbReference type="Pfam" id="PF22564">
    <property type="entry name" value="HAAS"/>
    <property type="match status" value="1"/>
</dbReference>
<keyword evidence="1" id="KW-1133">Transmembrane helix</keyword>
<feature type="transmembrane region" description="Helical" evidence="1">
    <location>
        <begin position="225"/>
        <end position="245"/>
    </location>
</feature>
<proteinExistence type="predicted"/>
<dbReference type="RefSeq" id="WP_039209719.1">
    <property type="nucleotide sequence ID" value="NZ_JTJZ01000019.1"/>
</dbReference>
<feature type="transmembrane region" description="Helical" evidence="1">
    <location>
        <begin position="127"/>
        <end position="148"/>
    </location>
</feature>